<evidence type="ECO:0000256" key="7">
    <source>
        <dbReference type="ARBA" id="ARBA00039099"/>
    </source>
</evidence>
<evidence type="ECO:0000256" key="2">
    <source>
        <dbReference type="ARBA" id="ARBA00022603"/>
    </source>
</evidence>
<protein>
    <recommendedName>
        <fullName evidence="7">tRNA (guanine(26)-N(2))-dimethyltransferase</fullName>
        <ecNumber evidence="7">2.1.1.216</ecNumber>
    </recommendedName>
</protein>
<dbReference type="PANTHER" id="PTHR10631">
    <property type="entry name" value="N 2 ,N 2 -DIMETHYLGUANOSINE TRNA METHYLTRANSFERASE"/>
    <property type="match status" value="1"/>
</dbReference>
<dbReference type="Proteomes" id="UP000037510">
    <property type="component" value="Unassembled WGS sequence"/>
</dbReference>
<evidence type="ECO:0000313" key="10">
    <source>
        <dbReference type="EMBL" id="KOB74411.1"/>
    </source>
</evidence>
<name>A0A0L7LGT5_OPEBR</name>
<evidence type="ECO:0000256" key="4">
    <source>
        <dbReference type="ARBA" id="ARBA00022691"/>
    </source>
</evidence>
<evidence type="ECO:0000256" key="6">
    <source>
        <dbReference type="ARBA" id="ARBA00022884"/>
    </source>
</evidence>
<dbReference type="GO" id="GO:0000049">
    <property type="term" value="F:tRNA binding"/>
    <property type="evidence" value="ECO:0007669"/>
    <property type="project" value="UniProtKB-UniRule"/>
</dbReference>
<keyword evidence="1 9" id="KW-0820">tRNA-binding</keyword>
<dbReference type="EC" id="2.1.1.216" evidence="7"/>
<gene>
    <name evidence="10" type="ORF">OBRU01_09226</name>
</gene>
<dbReference type="STRING" id="104452.A0A0L7LGT5"/>
<evidence type="ECO:0000256" key="8">
    <source>
        <dbReference type="ARBA" id="ARBA00051897"/>
    </source>
</evidence>
<evidence type="ECO:0000256" key="3">
    <source>
        <dbReference type="ARBA" id="ARBA00022679"/>
    </source>
</evidence>
<evidence type="ECO:0000256" key="5">
    <source>
        <dbReference type="ARBA" id="ARBA00022694"/>
    </source>
</evidence>
<organism evidence="10 11">
    <name type="scientific">Operophtera brumata</name>
    <name type="common">Winter moth</name>
    <name type="synonym">Phalaena brumata</name>
    <dbReference type="NCBI Taxonomy" id="104452"/>
    <lineage>
        <taxon>Eukaryota</taxon>
        <taxon>Metazoa</taxon>
        <taxon>Ecdysozoa</taxon>
        <taxon>Arthropoda</taxon>
        <taxon>Hexapoda</taxon>
        <taxon>Insecta</taxon>
        <taxon>Pterygota</taxon>
        <taxon>Neoptera</taxon>
        <taxon>Endopterygota</taxon>
        <taxon>Lepidoptera</taxon>
        <taxon>Glossata</taxon>
        <taxon>Ditrysia</taxon>
        <taxon>Geometroidea</taxon>
        <taxon>Geometridae</taxon>
        <taxon>Larentiinae</taxon>
        <taxon>Operophtera</taxon>
    </lineage>
</organism>
<keyword evidence="2 9" id="KW-0489">Methyltransferase</keyword>
<evidence type="ECO:0000256" key="9">
    <source>
        <dbReference type="PROSITE-ProRule" id="PRU00958"/>
    </source>
</evidence>
<keyword evidence="5 9" id="KW-0819">tRNA processing</keyword>
<dbReference type="InterPro" id="IPR002905">
    <property type="entry name" value="Trm1"/>
</dbReference>
<dbReference type="SUPFAM" id="SSF53335">
    <property type="entry name" value="S-adenosyl-L-methionine-dependent methyltransferases"/>
    <property type="match status" value="1"/>
</dbReference>
<dbReference type="GO" id="GO:0002940">
    <property type="term" value="P:tRNA N2-guanine methylation"/>
    <property type="evidence" value="ECO:0007669"/>
    <property type="project" value="TreeGrafter"/>
</dbReference>
<dbReference type="GO" id="GO:0005634">
    <property type="term" value="C:nucleus"/>
    <property type="evidence" value="ECO:0007669"/>
    <property type="project" value="TreeGrafter"/>
</dbReference>
<dbReference type="PROSITE" id="PS51626">
    <property type="entry name" value="SAM_MT_TRM1"/>
    <property type="match status" value="1"/>
</dbReference>
<keyword evidence="11" id="KW-1185">Reference proteome</keyword>
<comment type="similarity">
    <text evidence="9">Belongs to the class I-like SAM-binding methyltransferase superfamily. Trm1 family.</text>
</comment>
<comment type="caution">
    <text evidence="10">The sequence shown here is derived from an EMBL/GenBank/DDBJ whole genome shotgun (WGS) entry which is preliminary data.</text>
</comment>
<reference evidence="10 11" key="1">
    <citation type="journal article" date="2015" name="Genome Biol. Evol.">
        <title>The genome of winter moth (Operophtera brumata) provides a genomic perspective on sexual dimorphism and phenology.</title>
        <authorList>
            <person name="Derks M.F."/>
            <person name="Smit S."/>
            <person name="Salis L."/>
            <person name="Schijlen E."/>
            <person name="Bossers A."/>
            <person name="Mateman C."/>
            <person name="Pijl A.S."/>
            <person name="de Ridder D."/>
            <person name="Groenen M.A."/>
            <person name="Visser M.E."/>
            <person name="Megens H.J."/>
        </authorList>
    </citation>
    <scope>NUCLEOTIDE SEQUENCE [LARGE SCALE GENOMIC DNA]</scope>
    <source>
        <strain evidence="10">WM2013NL</strain>
        <tissue evidence="10">Head and thorax</tissue>
    </source>
</reference>
<evidence type="ECO:0000313" key="11">
    <source>
        <dbReference type="Proteomes" id="UP000037510"/>
    </source>
</evidence>
<keyword evidence="6 9" id="KW-0694">RNA-binding</keyword>
<dbReference type="PANTHER" id="PTHR10631:SF3">
    <property type="entry name" value="TRNA (GUANINE(26)-N(2))-DIMETHYLTRANSFERASE"/>
    <property type="match status" value="1"/>
</dbReference>
<evidence type="ECO:0000256" key="1">
    <source>
        <dbReference type="ARBA" id="ARBA00022555"/>
    </source>
</evidence>
<dbReference type="GO" id="GO:0160104">
    <property type="term" value="F:tRNA (guanine(26)-N2)-dimethyltransferase activity"/>
    <property type="evidence" value="ECO:0007669"/>
    <property type="project" value="UniProtKB-EC"/>
</dbReference>
<sequence>MNQERERERGRCIEELIRKMNVSVDNETSKTIIKEGKAEISLSTDKVFYNPVQEFNRDLSIAVLSVFTSEYTQEKIAKAQLKAEKRQKEGKEPVDELNREDVSKIIANDISRTAVEVIKENILSNGLEEQVDANHDDACMVMYKHKDKKKRFTAIDLDPYGCPSIFLDAAVQAVQDGGLLLVTATDMAVLAGNSPETCYAKYGAVSLKTKACHEMALRILLQCIESNANRYGRYIEPVLSISADFYIRVFVKVKLSMVYQCTGCGTMTLQQLGGFKPNPTEKRPNQMKSFLPTAPIHDNAFVSRVLSHVSTNAACFGTVKRMEGVLSMVTEELDVPLYYTVEQLVGTVHVESMKMNLLSFGTVKRMEGVLSMVTEELDVPLYYTVEQLVGTVHVESMKMNLLRFVISILHKKPLSKASAP</sequence>
<comment type="catalytic activity">
    <reaction evidence="8">
        <text>guanosine(26) in tRNA + 2 S-adenosyl-L-methionine = N(2)-dimethylguanosine(26) in tRNA + 2 S-adenosyl-L-homocysteine + 2 H(+)</text>
        <dbReference type="Rhea" id="RHEA:43140"/>
        <dbReference type="Rhea" id="RHEA-COMP:10359"/>
        <dbReference type="Rhea" id="RHEA-COMP:10360"/>
        <dbReference type="ChEBI" id="CHEBI:15378"/>
        <dbReference type="ChEBI" id="CHEBI:57856"/>
        <dbReference type="ChEBI" id="CHEBI:59789"/>
        <dbReference type="ChEBI" id="CHEBI:74269"/>
        <dbReference type="ChEBI" id="CHEBI:74513"/>
        <dbReference type="EC" id="2.1.1.216"/>
    </reaction>
</comment>
<dbReference type="InterPro" id="IPR029063">
    <property type="entry name" value="SAM-dependent_MTases_sf"/>
</dbReference>
<dbReference type="Pfam" id="PF02005">
    <property type="entry name" value="TRM"/>
    <property type="match status" value="1"/>
</dbReference>
<proteinExistence type="inferred from homology"/>
<dbReference type="FunFam" id="3.40.50.150:FF:000051">
    <property type="entry name" value="tRNA (guanine(26)-N(2))-dimethyltransferase"/>
    <property type="match status" value="1"/>
</dbReference>
<keyword evidence="4 9" id="KW-0949">S-adenosyl-L-methionine</keyword>
<dbReference type="AlphaFoldDB" id="A0A0L7LGT5"/>
<accession>A0A0L7LGT5</accession>
<dbReference type="Gene3D" id="3.40.50.150">
    <property type="entry name" value="Vaccinia Virus protein VP39"/>
    <property type="match status" value="1"/>
</dbReference>
<keyword evidence="3 9" id="KW-0808">Transferase</keyword>
<dbReference type="EMBL" id="JTDY01001247">
    <property type="protein sequence ID" value="KOB74411.1"/>
    <property type="molecule type" value="Genomic_DNA"/>
</dbReference>